<feature type="transmembrane region" description="Helical" evidence="1">
    <location>
        <begin position="33"/>
        <end position="54"/>
    </location>
</feature>
<dbReference type="Proteomes" id="UP000237684">
    <property type="component" value="Unassembled WGS sequence"/>
</dbReference>
<sequence length="338" mass="36825">MIYDQNELKTAIEDGERKLAVKRQQRRSRKRHLVILAALLGILVPFALVAGVVASHAPSAPLFVVTWPKPKVRQVLAPGQTILARAGQPFSLEVTNSENWEVMWKAAGVESGGDEFSWAPANEKSELAASCRFKANGWQQFFAWTWPRREITLQTVAARKIGDYGRVVDARGGAWIYPHVFAVGTIRFDERALPLLAKAISATPKSELASELAVTSETPTAPLWEIVSNFDPSSPAKTVALSSARAVDGTFAVLRAADMQNSLPQIASSIVKSAPNASVKFVLRLDQKPIVGILRLAFDGKSERRAWVRRPGESAGGPLTGWEEGVAQTNLLPDMPRG</sequence>
<protein>
    <submittedName>
        <fullName evidence="2">Uncharacterized protein</fullName>
    </submittedName>
</protein>
<dbReference type="AlphaFoldDB" id="A0A2S8SSS6"/>
<comment type="caution">
    <text evidence="2">The sequence shown here is derived from an EMBL/GenBank/DDBJ whole genome shotgun (WGS) entry which is preliminary data.</text>
</comment>
<accession>A0A2S8SSS6</accession>
<evidence type="ECO:0000256" key="1">
    <source>
        <dbReference type="SAM" id="Phobius"/>
    </source>
</evidence>
<name>A0A2S8SSS6_9BACT</name>
<keyword evidence="1" id="KW-0812">Transmembrane</keyword>
<dbReference type="InParanoid" id="A0A2S8SSS6"/>
<dbReference type="EMBL" id="NIGF01000008">
    <property type="protein sequence ID" value="PQV63828.1"/>
    <property type="molecule type" value="Genomic_DNA"/>
</dbReference>
<gene>
    <name evidence="2" type="ORF">B1R32_10832</name>
</gene>
<keyword evidence="1" id="KW-1133">Transmembrane helix</keyword>
<reference evidence="2 3" key="1">
    <citation type="journal article" date="2018" name="Syst. Appl. Microbiol.">
        <title>Abditibacterium utsteinense sp. nov., the first cultivated member of candidate phylum FBP, isolated from ice-free Antarctic soil samples.</title>
        <authorList>
            <person name="Tahon G."/>
            <person name="Tytgat B."/>
            <person name="Lebbe L."/>
            <person name="Carlier A."/>
            <person name="Willems A."/>
        </authorList>
    </citation>
    <scope>NUCLEOTIDE SEQUENCE [LARGE SCALE GENOMIC DNA]</scope>
    <source>
        <strain evidence="2 3">LMG 29911</strain>
    </source>
</reference>
<evidence type="ECO:0000313" key="3">
    <source>
        <dbReference type="Proteomes" id="UP000237684"/>
    </source>
</evidence>
<keyword evidence="1" id="KW-0472">Membrane</keyword>
<evidence type="ECO:0000313" key="2">
    <source>
        <dbReference type="EMBL" id="PQV63828.1"/>
    </source>
</evidence>
<proteinExistence type="predicted"/>
<organism evidence="2 3">
    <name type="scientific">Abditibacterium utsteinense</name>
    <dbReference type="NCBI Taxonomy" id="1960156"/>
    <lineage>
        <taxon>Bacteria</taxon>
        <taxon>Pseudomonadati</taxon>
        <taxon>Abditibacteriota</taxon>
        <taxon>Abditibacteriia</taxon>
        <taxon>Abditibacteriales</taxon>
        <taxon>Abditibacteriaceae</taxon>
        <taxon>Abditibacterium</taxon>
    </lineage>
</organism>
<dbReference type="RefSeq" id="WP_105483671.1">
    <property type="nucleotide sequence ID" value="NZ_NIGF01000008.1"/>
</dbReference>
<keyword evidence="3" id="KW-1185">Reference proteome</keyword>